<comment type="caution">
    <text evidence="1">The sequence shown here is derived from an EMBL/GenBank/DDBJ whole genome shotgun (WGS) entry which is preliminary data.</text>
</comment>
<dbReference type="PANTHER" id="PTHR31252">
    <property type="entry name" value="DUF4419 DOMAIN-CONTAINING PROTEIN"/>
    <property type="match status" value="1"/>
</dbReference>
<proteinExistence type="predicted"/>
<dbReference type="EMBL" id="JACAZH010000017">
    <property type="protein sequence ID" value="KAF7347958.1"/>
    <property type="molecule type" value="Genomic_DNA"/>
</dbReference>
<name>A0A8H6XTQ5_9AGAR</name>
<dbReference type="InterPro" id="IPR025533">
    <property type="entry name" value="DUF4419"/>
</dbReference>
<protein>
    <submittedName>
        <fullName evidence="1">Uncharacterized protein</fullName>
    </submittedName>
</protein>
<dbReference type="Pfam" id="PF14388">
    <property type="entry name" value="DUF4419"/>
    <property type="match status" value="1"/>
</dbReference>
<dbReference type="OrthoDB" id="9978173at2759"/>
<reference evidence="1" key="1">
    <citation type="submission" date="2020-05" db="EMBL/GenBank/DDBJ databases">
        <title>Mycena genomes resolve the evolution of fungal bioluminescence.</title>
        <authorList>
            <person name="Tsai I.J."/>
        </authorList>
    </citation>
    <scope>NUCLEOTIDE SEQUENCE</scope>
    <source>
        <strain evidence="1">160909Yilan</strain>
    </source>
</reference>
<sequence>MPVTIRLTDHRPTSKTLDPVTPSQILERACPDQSRQADTILRYSIGGCTEKPGIKFKIIPNGCGFVDTVLSAYTGSHALVLRPDDIWLTVISQFSLYVNANPELLLDHTNFGSREPRQPLVIVDPNSPQLSTQMGESIQRNVLDREWALPKFSTTTPHDIAVVSMLRIAPAVRKAFLPRTETLHRGIPRVTLDGLRTDWELLLQKLKKLKEYGIPAIAWYHLLHPVVSQIAKSFYDQNNPEIREFWKKVVHEEGFGGRSSKLSGWITAFSLFSCEGECRIPQLRTTPFGKKDPAALPPHRFWSIYAPSLEQTSSNMTIDGIKYPVINIHDLATGYAEVNVIVNHGGIAAPRVIVAGLTGVGFASSGDRSPSSSGKNDTVRPVVAWWMFSKLEQAQPQSHEHEPDIINPLELPTVLPDFGDGLSPAVNANPIPPSFVLAGSA</sequence>
<dbReference type="PANTHER" id="PTHR31252:SF11">
    <property type="entry name" value="DUF4419 DOMAIN-CONTAINING PROTEIN"/>
    <property type="match status" value="1"/>
</dbReference>
<dbReference type="Proteomes" id="UP000623467">
    <property type="component" value="Unassembled WGS sequence"/>
</dbReference>
<evidence type="ECO:0000313" key="2">
    <source>
        <dbReference type="Proteomes" id="UP000623467"/>
    </source>
</evidence>
<keyword evidence="2" id="KW-1185">Reference proteome</keyword>
<organism evidence="1 2">
    <name type="scientific">Mycena sanguinolenta</name>
    <dbReference type="NCBI Taxonomy" id="230812"/>
    <lineage>
        <taxon>Eukaryota</taxon>
        <taxon>Fungi</taxon>
        <taxon>Dikarya</taxon>
        <taxon>Basidiomycota</taxon>
        <taxon>Agaricomycotina</taxon>
        <taxon>Agaricomycetes</taxon>
        <taxon>Agaricomycetidae</taxon>
        <taxon>Agaricales</taxon>
        <taxon>Marasmiineae</taxon>
        <taxon>Mycenaceae</taxon>
        <taxon>Mycena</taxon>
    </lineage>
</organism>
<evidence type="ECO:0000313" key="1">
    <source>
        <dbReference type="EMBL" id="KAF7347958.1"/>
    </source>
</evidence>
<accession>A0A8H6XTQ5</accession>
<gene>
    <name evidence="1" type="ORF">MSAN_01747900</name>
</gene>
<dbReference type="AlphaFoldDB" id="A0A8H6XTQ5"/>